<gene>
    <name evidence="2" type="ORF">FDP22_03020</name>
</gene>
<dbReference type="RefSeq" id="WP_138577650.1">
    <property type="nucleotide sequence ID" value="NZ_CP040818.1"/>
</dbReference>
<dbReference type="InterPro" id="IPR003425">
    <property type="entry name" value="CCB3/YggT"/>
</dbReference>
<dbReference type="Pfam" id="PF02325">
    <property type="entry name" value="CCB3_YggT"/>
    <property type="match status" value="1"/>
</dbReference>
<evidence type="ECO:0000313" key="3">
    <source>
        <dbReference type="Proteomes" id="UP000305888"/>
    </source>
</evidence>
<keyword evidence="3" id="KW-1185">Reference proteome</keyword>
<feature type="transmembrane region" description="Helical" evidence="1">
    <location>
        <begin position="7"/>
        <end position="29"/>
    </location>
</feature>
<keyword evidence="1" id="KW-0472">Membrane</keyword>
<dbReference type="GO" id="GO:0016020">
    <property type="term" value="C:membrane"/>
    <property type="evidence" value="ECO:0007669"/>
    <property type="project" value="InterPro"/>
</dbReference>
<name>A0A5B8FUG2_9RHOB</name>
<evidence type="ECO:0000313" key="2">
    <source>
        <dbReference type="EMBL" id="QDL90844.1"/>
    </source>
</evidence>
<proteinExistence type="predicted"/>
<dbReference type="Proteomes" id="UP000305888">
    <property type="component" value="Chromosome"/>
</dbReference>
<feature type="transmembrane region" description="Helical" evidence="1">
    <location>
        <begin position="66"/>
        <end position="87"/>
    </location>
</feature>
<organism evidence="2 3">
    <name type="scientific">Paroceanicella profunda</name>
    <dbReference type="NCBI Taxonomy" id="2579971"/>
    <lineage>
        <taxon>Bacteria</taxon>
        <taxon>Pseudomonadati</taxon>
        <taxon>Pseudomonadota</taxon>
        <taxon>Alphaproteobacteria</taxon>
        <taxon>Rhodobacterales</taxon>
        <taxon>Paracoccaceae</taxon>
        <taxon>Paroceanicella</taxon>
    </lineage>
</organism>
<reference evidence="2 3" key="1">
    <citation type="submission" date="2019-06" db="EMBL/GenBank/DDBJ databases">
        <title>Genome sequence of Rhodobacteraceae bacterium D4M1.</title>
        <authorList>
            <person name="Cao J."/>
        </authorList>
    </citation>
    <scope>NUCLEOTIDE SEQUENCE [LARGE SCALE GENOMIC DNA]</scope>
    <source>
        <strain evidence="2 3">D4M1</strain>
    </source>
</reference>
<sequence>MGSLIQIIFMLLNIVWWIVIIHVIMSWLLNFGILNYNQSFVRQIWTSLERILEPIYRPIRSALPSLGGLDLAPLIVLLGITAIRIIISRNAMYLM</sequence>
<dbReference type="AlphaFoldDB" id="A0A5B8FUG2"/>
<protein>
    <submittedName>
        <fullName evidence="2">YggT family protein</fullName>
    </submittedName>
</protein>
<evidence type="ECO:0000256" key="1">
    <source>
        <dbReference type="SAM" id="Phobius"/>
    </source>
</evidence>
<accession>A0A5B8FUG2</accession>
<dbReference type="KEGG" id="ppru:FDP22_03020"/>
<keyword evidence="1" id="KW-1133">Transmembrane helix</keyword>
<dbReference type="EMBL" id="CP040818">
    <property type="protein sequence ID" value="QDL90844.1"/>
    <property type="molecule type" value="Genomic_DNA"/>
</dbReference>
<dbReference type="OrthoDB" id="9814445at2"/>
<keyword evidence="1" id="KW-0812">Transmembrane</keyword>